<keyword evidence="3" id="KW-0472">Membrane</keyword>
<feature type="transmembrane region" description="Helical" evidence="3">
    <location>
        <begin position="49"/>
        <end position="70"/>
    </location>
</feature>
<dbReference type="EMBL" id="MRZV01000691">
    <property type="protein sequence ID" value="PIK45712.1"/>
    <property type="molecule type" value="Genomic_DNA"/>
</dbReference>
<proteinExistence type="inferred from homology"/>
<dbReference type="Proteomes" id="UP000230750">
    <property type="component" value="Unassembled WGS sequence"/>
</dbReference>
<evidence type="ECO:0000256" key="1">
    <source>
        <dbReference type="ARBA" id="ARBA00007179"/>
    </source>
</evidence>
<dbReference type="PANTHER" id="PTHR12736">
    <property type="entry name" value="LANC-LIKE PROTEIN"/>
    <property type="match status" value="1"/>
</dbReference>
<reference evidence="4 5" key="1">
    <citation type="journal article" date="2017" name="PLoS Biol.">
        <title>The sea cucumber genome provides insights into morphological evolution and visceral regeneration.</title>
        <authorList>
            <person name="Zhang X."/>
            <person name="Sun L."/>
            <person name="Yuan J."/>
            <person name="Sun Y."/>
            <person name="Gao Y."/>
            <person name="Zhang L."/>
            <person name="Li S."/>
            <person name="Dai H."/>
            <person name="Hamel J.F."/>
            <person name="Liu C."/>
            <person name="Yu Y."/>
            <person name="Liu S."/>
            <person name="Lin W."/>
            <person name="Guo K."/>
            <person name="Jin S."/>
            <person name="Xu P."/>
            <person name="Storey K.B."/>
            <person name="Huan P."/>
            <person name="Zhang T."/>
            <person name="Zhou Y."/>
            <person name="Zhang J."/>
            <person name="Lin C."/>
            <person name="Li X."/>
            <person name="Xing L."/>
            <person name="Huo D."/>
            <person name="Sun M."/>
            <person name="Wang L."/>
            <person name="Mercier A."/>
            <person name="Li F."/>
            <person name="Yang H."/>
            <person name="Xiang J."/>
        </authorList>
    </citation>
    <scope>NUCLEOTIDE SEQUENCE [LARGE SCALE GENOMIC DNA]</scope>
    <source>
        <strain evidence="4">Shaxun</strain>
        <tissue evidence="4">Muscle</tissue>
    </source>
</reference>
<dbReference type="SMART" id="SM01260">
    <property type="entry name" value="LANC_like"/>
    <property type="match status" value="1"/>
</dbReference>
<accession>A0A2G8KCL1</accession>
<dbReference type="AlphaFoldDB" id="A0A2G8KCL1"/>
<dbReference type="InterPro" id="IPR020464">
    <property type="entry name" value="LanC-like_prot_euk"/>
</dbReference>
<keyword evidence="3" id="KW-1133">Transmembrane helix</keyword>
<dbReference type="InterPro" id="IPR007822">
    <property type="entry name" value="LANC-like"/>
</dbReference>
<dbReference type="FunFam" id="1.50.10.10:FF:000012">
    <property type="entry name" value="LanC-like protein 3"/>
    <property type="match status" value="1"/>
</dbReference>
<feature type="binding site" evidence="2">
    <location>
        <position position="340"/>
    </location>
    <ligand>
        <name>Zn(2+)</name>
        <dbReference type="ChEBI" id="CHEBI:29105"/>
    </ligand>
</feature>
<keyword evidence="2" id="KW-0862">Zinc</keyword>
<dbReference type="CDD" id="cd04794">
    <property type="entry name" value="euk_LANCL"/>
    <property type="match status" value="1"/>
</dbReference>
<comment type="caution">
    <text evidence="4">The sequence shown here is derived from an EMBL/GenBank/DDBJ whole genome shotgun (WGS) entry which is preliminary data.</text>
</comment>
<evidence type="ECO:0000313" key="4">
    <source>
        <dbReference type="EMBL" id="PIK45712.1"/>
    </source>
</evidence>
<sequence length="418" mass="46456">MSGSIRYFKNTFPAFTGDQNYQVPRKAIQEQICQIKNKLLQEYRLEQRCCAGGLYLGVAGVAFALTRLLALPPHNSDKKLLEFTASCIQMSIEYENMNQKHEVKPALLLGTGGVLIAAALFQKQVGNVQSETVSQLLKSYGDLKKICNPPFQYQDYLRCGSDEVLLGRAGYLCGVHTIGKEFSEQVLDEQSINEICMTIVEVGRQTAKKLSSASPLMYQYHNTQSLGAAHGLSGILFALLNFPAFIKSDASVERDVKAAVDYFLAIQAEDGNFATVVGEERSGRAGEGLVHWCHGAPGVIYLLAKAYLLWGEEKYLNACIRCADLCWEYGLLLKGPGICHGVAGNGYVFLLMYRLTKQVQYLYKAVQFAQFLESEEFKSKARTPDSPFSLFEGLAGTLCFLIHLLNPDQAEFPFFEVY</sequence>
<evidence type="ECO:0000256" key="2">
    <source>
        <dbReference type="PIRSR" id="PIRSR607822-1"/>
    </source>
</evidence>
<dbReference type="Pfam" id="PF05147">
    <property type="entry name" value="LANC_like"/>
    <property type="match status" value="1"/>
</dbReference>
<dbReference type="GO" id="GO:0046872">
    <property type="term" value="F:metal ion binding"/>
    <property type="evidence" value="ECO:0007669"/>
    <property type="project" value="UniProtKB-KW"/>
</dbReference>
<feature type="binding site" evidence="2">
    <location>
        <position position="339"/>
    </location>
    <ligand>
        <name>Zn(2+)</name>
        <dbReference type="ChEBI" id="CHEBI:29105"/>
    </ligand>
</feature>
<dbReference type="SUPFAM" id="SSF158745">
    <property type="entry name" value="LanC-like"/>
    <property type="match status" value="1"/>
</dbReference>
<evidence type="ECO:0000313" key="5">
    <source>
        <dbReference type="Proteomes" id="UP000230750"/>
    </source>
</evidence>
<dbReference type="GO" id="GO:0031179">
    <property type="term" value="P:peptide modification"/>
    <property type="evidence" value="ECO:0007669"/>
    <property type="project" value="InterPro"/>
</dbReference>
<comment type="similarity">
    <text evidence="1">Belongs to the LanC-like protein family.</text>
</comment>
<dbReference type="PANTHER" id="PTHR12736:SF7">
    <property type="entry name" value="LANC-LIKE PROTEIN 3"/>
    <property type="match status" value="1"/>
</dbReference>
<gene>
    <name evidence="4" type="ORF">BSL78_17418</name>
</gene>
<name>A0A2G8KCL1_STIJA</name>
<keyword evidence="5" id="KW-1185">Reference proteome</keyword>
<protein>
    <submittedName>
        <fullName evidence="4">Putative lanC-like protein 3-like isoform X5</fullName>
    </submittedName>
</protein>
<keyword evidence="2" id="KW-0479">Metal-binding</keyword>
<dbReference type="Gene3D" id="1.50.10.10">
    <property type="match status" value="1"/>
</dbReference>
<dbReference type="PRINTS" id="PR01950">
    <property type="entry name" value="LANCSUPER"/>
</dbReference>
<dbReference type="GO" id="GO:0005975">
    <property type="term" value="P:carbohydrate metabolic process"/>
    <property type="evidence" value="ECO:0007669"/>
    <property type="project" value="InterPro"/>
</dbReference>
<feature type="binding site" evidence="2">
    <location>
        <position position="293"/>
    </location>
    <ligand>
        <name>Zn(2+)</name>
        <dbReference type="ChEBI" id="CHEBI:29105"/>
    </ligand>
</feature>
<dbReference type="InterPro" id="IPR012341">
    <property type="entry name" value="6hp_glycosidase-like_sf"/>
</dbReference>
<organism evidence="4 5">
    <name type="scientific">Stichopus japonicus</name>
    <name type="common">Sea cucumber</name>
    <dbReference type="NCBI Taxonomy" id="307972"/>
    <lineage>
        <taxon>Eukaryota</taxon>
        <taxon>Metazoa</taxon>
        <taxon>Echinodermata</taxon>
        <taxon>Eleutherozoa</taxon>
        <taxon>Echinozoa</taxon>
        <taxon>Holothuroidea</taxon>
        <taxon>Aspidochirotacea</taxon>
        <taxon>Aspidochirotida</taxon>
        <taxon>Stichopodidae</taxon>
        <taxon>Apostichopus</taxon>
    </lineage>
</organism>
<dbReference type="GO" id="GO:0005886">
    <property type="term" value="C:plasma membrane"/>
    <property type="evidence" value="ECO:0007669"/>
    <property type="project" value="TreeGrafter"/>
</dbReference>
<keyword evidence="3" id="KW-0812">Transmembrane</keyword>
<evidence type="ECO:0000256" key="3">
    <source>
        <dbReference type="SAM" id="Phobius"/>
    </source>
</evidence>
<dbReference type="PRINTS" id="PR01951">
    <property type="entry name" value="LANCEUKARYTE"/>
</dbReference>
<dbReference type="OrthoDB" id="10257263at2759"/>